<evidence type="ECO:0000259" key="2">
    <source>
        <dbReference type="PROSITE" id="PS50801"/>
    </source>
</evidence>
<reference evidence="3 4" key="1">
    <citation type="submission" date="2019-03" db="EMBL/GenBank/DDBJ databases">
        <title>Genomic Encyclopedia of Type Strains, Phase IV (KMG-IV): sequencing the most valuable type-strain genomes for metagenomic binning, comparative biology and taxonomic classification.</title>
        <authorList>
            <person name="Goeker M."/>
        </authorList>
    </citation>
    <scope>NUCLEOTIDE SEQUENCE [LARGE SCALE GENOMIC DNA]</scope>
    <source>
        <strain evidence="3 4">DSM 13587</strain>
    </source>
</reference>
<dbReference type="PROSITE" id="PS50801">
    <property type="entry name" value="STAS"/>
    <property type="match status" value="1"/>
</dbReference>
<protein>
    <submittedName>
        <fullName evidence="3">Anti-anti-sigma regulatory factor</fullName>
    </submittedName>
</protein>
<evidence type="ECO:0000313" key="4">
    <source>
        <dbReference type="Proteomes" id="UP000295717"/>
    </source>
</evidence>
<dbReference type="SUPFAM" id="SSF52091">
    <property type="entry name" value="SpoIIaa-like"/>
    <property type="match status" value="1"/>
</dbReference>
<organism evidence="3 4">
    <name type="scientific">Thiobaca trueperi</name>
    <dbReference type="NCBI Taxonomy" id="127458"/>
    <lineage>
        <taxon>Bacteria</taxon>
        <taxon>Pseudomonadati</taxon>
        <taxon>Pseudomonadota</taxon>
        <taxon>Gammaproteobacteria</taxon>
        <taxon>Chromatiales</taxon>
        <taxon>Chromatiaceae</taxon>
        <taxon>Thiobaca</taxon>
    </lineage>
</organism>
<dbReference type="EMBL" id="SMAO01000001">
    <property type="protein sequence ID" value="TCT23734.1"/>
    <property type="molecule type" value="Genomic_DNA"/>
</dbReference>
<keyword evidence="4" id="KW-1185">Reference proteome</keyword>
<evidence type="ECO:0000313" key="3">
    <source>
        <dbReference type="EMBL" id="TCT23734.1"/>
    </source>
</evidence>
<dbReference type="AlphaFoldDB" id="A0A4R3N4N6"/>
<proteinExistence type="predicted"/>
<gene>
    <name evidence="3" type="ORF">EDC35_10145</name>
</gene>
<feature type="domain" description="STAS" evidence="2">
    <location>
        <begin position="16"/>
        <end position="89"/>
    </location>
</feature>
<feature type="region of interest" description="Disordered" evidence="1">
    <location>
        <begin position="103"/>
        <end position="123"/>
    </location>
</feature>
<accession>A0A4R3N4N6</accession>
<name>A0A4R3N4N6_9GAMM</name>
<dbReference type="OrthoDB" id="5769468at2"/>
<dbReference type="Proteomes" id="UP000295717">
    <property type="component" value="Unassembled WGS sequence"/>
</dbReference>
<dbReference type="Gene3D" id="3.30.750.24">
    <property type="entry name" value="STAS domain"/>
    <property type="match status" value="1"/>
</dbReference>
<dbReference type="InterPro" id="IPR002645">
    <property type="entry name" value="STAS_dom"/>
</dbReference>
<sequence>MPMSTSFIPSEDRLDLSFHGDLDLTMSEDVCQVFASIPASLRTCIMDLTGLDRVFDSGLALLWMLNERLKRIGAIVVVLSDHPDIQRRIPLIMSNALNVVPKDSPSARHASLSASVGPRYLPA</sequence>
<comment type="caution">
    <text evidence="3">The sequence shown here is derived from an EMBL/GenBank/DDBJ whole genome shotgun (WGS) entry which is preliminary data.</text>
</comment>
<dbReference type="InterPro" id="IPR036513">
    <property type="entry name" value="STAS_dom_sf"/>
</dbReference>
<evidence type="ECO:0000256" key="1">
    <source>
        <dbReference type="SAM" id="MobiDB-lite"/>
    </source>
</evidence>